<proteinExistence type="predicted"/>
<evidence type="ECO:0000313" key="2">
    <source>
        <dbReference type="Proteomes" id="UP000664904"/>
    </source>
</evidence>
<dbReference type="Proteomes" id="UP000664904">
    <property type="component" value="Chromosome"/>
</dbReference>
<dbReference type="RefSeq" id="WP_208842599.1">
    <property type="nucleotide sequence ID" value="NZ_CP072133.1"/>
</dbReference>
<evidence type="ECO:0000313" key="1">
    <source>
        <dbReference type="EMBL" id="QTH70957.1"/>
    </source>
</evidence>
<reference evidence="1" key="1">
    <citation type="submission" date="2021-03" db="EMBL/GenBank/DDBJ databases">
        <title>Complete Genome of Pseudoalteromonas xiamenensis STKMTI.2, a new potential marine bacterium producing anti-Vibrio compounds.</title>
        <authorList>
            <person name="Handayani D.P."/>
            <person name="Isnansetyo A."/>
            <person name="Istiqomah I."/>
            <person name="Jumina J."/>
        </authorList>
    </citation>
    <scope>NUCLEOTIDE SEQUENCE</scope>
    <source>
        <strain evidence="1">STKMTI.2</strain>
    </source>
</reference>
<keyword evidence="2" id="KW-1185">Reference proteome</keyword>
<organism evidence="1 2">
    <name type="scientific">Pseudoalteromonas xiamenensis</name>
    <dbReference type="NCBI Taxonomy" id="882626"/>
    <lineage>
        <taxon>Bacteria</taxon>
        <taxon>Pseudomonadati</taxon>
        <taxon>Pseudomonadota</taxon>
        <taxon>Gammaproteobacteria</taxon>
        <taxon>Alteromonadales</taxon>
        <taxon>Pseudoalteromonadaceae</taxon>
        <taxon>Pseudoalteromonas</taxon>
    </lineage>
</organism>
<dbReference type="KEGG" id="pxi:J5O05_13900"/>
<sequence length="252" mass="28296">MSESNLPISERLTRVATAADQLTATVQGQLGKIDKQVEAKSKEVDTFLLNGQVRLDSMIESAKKGYPAFNLFNNSRLTRVVGETKTPAGFYLWNSRISVKMEVMDETPGDWWRTPGKFVRVTVSWEKVAGPKYGSIWTESTGVVASNASDFIKTTRGFDYRIVKNDGISYFGIGWETGRNNLDLTKTDWTKAKPLTLKNRQSNVICSYWVPEESEKGEFIFDLRNIFVNLGDAEHLTLGIDELTQLVHPTSA</sequence>
<dbReference type="EMBL" id="CP072133">
    <property type="protein sequence ID" value="QTH70957.1"/>
    <property type="molecule type" value="Genomic_DNA"/>
</dbReference>
<accession>A0A975DH09</accession>
<dbReference type="AlphaFoldDB" id="A0A975DH09"/>
<protein>
    <submittedName>
        <fullName evidence="1">Uncharacterized protein</fullName>
    </submittedName>
</protein>
<name>A0A975DH09_9GAMM</name>
<gene>
    <name evidence="1" type="ORF">J5O05_13900</name>
</gene>